<dbReference type="AlphaFoldDB" id="A0A415DW36"/>
<feature type="transmembrane region" description="Helical" evidence="6">
    <location>
        <begin position="215"/>
        <end position="234"/>
    </location>
</feature>
<sequence>MDKKSKQYYIGAAVMFLFSFILPSFVSPWAEGITDAGVTIVLIFVGTIIGLIATNDCILAALFSMCALVYSGIFEPAGVIGAFIGNPMVWQVMTLFALSYVIVRDGTGETIARFILTRKGFQKRPLLIIAVLMITMATAAVFVGVFGALIICFVLLKSICKEADIDPNSQFGRLLYLGCFTSACVGVNIMGKMNALHWATAQFFIDGTGVDIPPYAFSLYSLVLLAVFIFVYILSMKFIFRCDMNKLSGVDLIQVLGTDNTKPSRKQLIPLLAFLLIAVYTFFYGFIPEDLPVISGLKGMENIVFGCAVMAVLALVRVDGERIFDLNEAFTKGINWPICLAIGSLATLGGQLLADDYGIKGWLVGELGSTITASSPLVLLGIAIVLSTVLTNFFSNTATMYIMSALVASLCMPFLDAGYNIVVFPVAISTSAQMAYLTFASSGQATLLLSEKNITNKFIWSSGLLVLGLWMVSAFVTSSILLML</sequence>
<dbReference type="EMBL" id="QRMS01000006">
    <property type="protein sequence ID" value="RHJ84618.1"/>
    <property type="molecule type" value="Genomic_DNA"/>
</dbReference>
<organism evidence="8 9">
    <name type="scientific">Emergencia timonensis</name>
    <dbReference type="NCBI Taxonomy" id="1776384"/>
    <lineage>
        <taxon>Bacteria</taxon>
        <taxon>Bacillati</taxon>
        <taxon>Bacillota</taxon>
        <taxon>Clostridia</taxon>
        <taxon>Peptostreptococcales</taxon>
        <taxon>Anaerovoracaceae</taxon>
        <taxon>Emergencia</taxon>
    </lineage>
</organism>
<keyword evidence="5 6" id="KW-0472">Membrane</keyword>
<comment type="subcellular location">
    <subcellularLocation>
        <location evidence="1">Membrane</location>
        <topology evidence="1">Multi-pass membrane protein</topology>
    </subcellularLocation>
</comment>
<feature type="transmembrane region" description="Helical" evidence="6">
    <location>
        <begin position="7"/>
        <end position="26"/>
    </location>
</feature>
<feature type="transmembrane region" description="Helical" evidence="6">
    <location>
        <begin position="126"/>
        <end position="154"/>
    </location>
</feature>
<dbReference type="OrthoDB" id="1840381at2"/>
<dbReference type="RefSeq" id="WP_118336438.1">
    <property type="nucleotide sequence ID" value="NZ_AP025567.1"/>
</dbReference>
<keyword evidence="4 6" id="KW-1133">Transmembrane helix</keyword>
<evidence type="ECO:0000256" key="5">
    <source>
        <dbReference type="ARBA" id="ARBA00023136"/>
    </source>
</evidence>
<keyword evidence="9" id="KW-1185">Reference proteome</keyword>
<feature type="transmembrane region" description="Helical" evidence="6">
    <location>
        <begin position="38"/>
        <end position="70"/>
    </location>
</feature>
<keyword evidence="3 6" id="KW-0812">Transmembrane</keyword>
<accession>A0A415DW36</accession>
<evidence type="ECO:0000256" key="3">
    <source>
        <dbReference type="ARBA" id="ARBA00022692"/>
    </source>
</evidence>
<name>A0A415DW36_9FIRM</name>
<protein>
    <recommendedName>
        <fullName evidence="7">Citrate transporter-like domain-containing protein</fullName>
    </recommendedName>
</protein>
<proteinExistence type="predicted"/>
<evidence type="ECO:0000256" key="1">
    <source>
        <dbReference type="ARBA" id="ARBA00004141"/>
    </source>
</evidence>
<feature type="transmembrane region" description="Helical" evidence="6">
    <location>
        <begin position="174"/>
        <end position="195"/>
    </location>
</feature>
<evidence type="ECO:0000313" key="8">
    <source>
        <dbReference type="EMBL" id="RHJ84618.1"/>
    </source>
</evidence>
<dbReference type="GO" id="GO:0016020">
    <property type="term" value="C:membrane"/>
    <property type="evidence" value="ECO:0007669"/>
    <property type="project" value="UniProtKB-SubCell"/>
</dbReference>
<evidence type="ECO:0000256" key="4">
    <source>
        <dbReference type="ARBA" id="ARBA00022989"/>
    </source>
</evidence>
<feature type="transmembrane region" description="Helical" evidence="6">
    <location>
        <begin position="268"/>
        <end position="287"/>
    </location>
</feature>
<dbReference type="GO" id="GO:0055085">
    <property type="term" value="P:transmembrane transport"/>
    <property type="evidence" value="ECO:0007669"/>
    <property type="project" value="InterPro"/>
</dbReference>
<dbReference type="STRING" id="1776384.GCA_900086585_01389"/>
<evidence type="ECO:0000256" key="6">
    <source>
        <dbReference type="SAM" id="Phobius"/>
    </source>
</evidence>
<dbReference type="Pfam" id="PF03600">
    <property type="entry name" value="CitMHS"/>
    <property type="match status" value="1"/>
</dbReference>
<feature type="domain" description="Citrate transporter-like" evidence="7">
    <location>
        <begin position="58"/>
        <end position="424"/>
    </location>
</feature>
<feature type="transmembrane region" description="Helical" evidence="6">
    <location>
        <begin position="77"/>
        <end position="103"/>
    </location>
</feature>
<feature type="transmembrane region" description="Helical" evidence="6">
    <location>
        <begin position="336"/>
        <end position="354"/>
    </location>
</feature>
<gene>
    <name evidence="8" type="ORF">DW099_16730</name>
</gene>
<evidence type="ECO:0000256" key="2">
    <source>
        <dbReference type="ARBA" id="ARBA00022448"/>
    </source>
</evidence>
<comment type="caution">
    <text evidence="8">The sequence shown here is derived from an EMBL/GenBank/DDBJ whole genome shotgun (WGS) entry which is preliminary data.</text>
</comment>
<evidence type="ECO:0000313" key="9">
    <source>
        <dbReference type="Proteomes" id="UP000284841"/>
    </source>
</evidence>
<feature type="transmembrane region" description="Helical" evidence="6">
    <location>
        <begin position="458"/>
        <end position="482"/>
    </location>
</feature>
<keyword evidence="2" id="KW-0813">Transport</keyword>
<feature type="transmembrane region" description="Helical" evidence="6">
    <location>
        <begin position="299"/>
        <end position="316"/>
    </location>
</feature>
<reference evidence="8 9" key="1">
    <citation type="submission" date="2018-08" db="EMBL/GenBank/DDBJ databases">
        <title>A genome reference for cultivated species of the human gut microbiota.</title>
        <authorList>
            <person name="Zou Y."/>
            <person name="Xue W."/>
            <person name="Luo G."/>
        </authorList>
    </citation>
    <scope>NUCLEOTIDE SEQUENCE [LARGE SCALE GENOMIC DNA]</scope>
    <source>
        <strain evidence="8 9">AM07-24</strain>
    </source>
</reference>
<dbReference type="Proteomes" id="UP000284841">
    <property type="component" value="Unassembled WGS sequence"/>
</dbReference>
<evidence type="ECO:0000259" key="7">
    <source>
        <dbReference type="Pfam" id="PF03600"/>
    </source>
</evidence>
<feature type="transmembrane region" description="Helical" evidence="6">
    <location>
        <begin position="406"/>
        <end position="428"/>
    </location>
</feature>
<feature type="transmembrane region" description="Helical" evidence="6">
    <location>
        <begin position="374"/>
        <end position="394"/>
    </location>
</feature>
<dbReference type="InterPro" id="IPR004680">
    <property type="entry name" value="Cit_transptr-like_dom"/>
</dbReference>